<evidence type="ECO:0000313" key="1">
    <source>
        <dbReference type="EMBL" id="SEG05071.1"/>
    </source>
</evidence>
<dbReference type="OrthoDB" id="676308at2"/>
<reference evidence="2" key="1">
    <citation type="submission" date="2016-10" db="EMBL/GenBank/DDBJ databases">
        <authorList>
            <person name="Varghese N."/>
            <person name="Submissions S."/>
        </authorList>
    </citation>
    <scope>NUCLEOTIDE SEQUENCE [LARGE SCALE GENOMIC DNA]</scope>
    <source>
        <strain evidence="2">DSM 21580</strain>
    </source>
</reference>
<dbReference type="EMBL" id="FNUS01000002">
    <property type="protein sequence ID" value="SEG05071.1"/>
    <property type="molecule type" value="Genomic_DNA"/>
</dbReference>
<organism evidence="1 2">
    <name type="scientific">Halpernia humi</name>
    <dbReference type="NCBI Taxonomy" id="493375"/>
    <lineage>
        <taxon>Bacteria</taxon>
        <taxon>Pseudomonadati</taxon>
        <taxon>Bacteroidota</taxon>
        <taxon>Flavobacteriia</taxon>
        <taxon>Flavobacteriales</taxon>
        <taxon>Weeksellaceae</taxon>
        <taxon>Chryseobacterium group</taxon>
        <taxon>Halpernia</taxon>
    </lineage>
</organism>
<sequence length="125" mass="14294">MKKFLIILLTFFYFGTSSGMVYKLHQCFENISIYAGNSNENCPLCKTKKKGDCCKTTFKIVKTDPAHHADLLKIDFLKYRALLPETVYLNPLFQKSLAYDSSVLINAPPNFRGVALFISHCNFRI</sequence>
<gene>
    <name evidence="1" type="ORF">SAMN05421847_1393</name>
</gene>
<protein>
    <submittedName>
        <fullName evidence="1">Uncharacterized protein</fullName>
    </submittedName>
</protein>
<name>A0A1H5X009_9FLAO</name>
<dbReference type="AlphaFoldDB" id="A0A1H5X009"/>
<dbReference type="InterPro" id="IPR058512">
    <property type="entry name" value="DUF8199"/>
</dbReference>
<dbReference type="Pfam" id="PF26622">
    <property type="entry name" value="DUF8199"/>
    <property type="match status" value="1"/>
</dbReference>
<evidence type="ECO:0000313" key="2">
    <source>
        <dbReference type="Proteomes" id="UP000236738"/>
    </source>
</evidence>
<keyword evidence="2" id="KW-1185">Reference proteome</keyword>
<dbReference type="RefSeq" id="WP_146063269.1">
    <property type="nucleotide sequence ID" value="NZ_FNUS01000002.1"/>
</dbReference>
<accession>A0A1H5X009</accession>
<proteinExistence type="predicted"/>
<dbReference type="Proteomes" id="UP000236738">
    <property type="component" value="Unassembled WGS sequence"/>
</dbReference>